<dbReference type="InterPro" id="IPR045880">
    <property type="entry name" value="ZCF37"/>
</dbReference>
<evidence type="ECO:0000313" key="3">
    <source>
        <dbReference type="EMBL" id="CAI8606229.1"/>
    </source>
</evidence>
<dbReference type="EMBL" id="OX451738">
    <property type="protein sequence ID" value="CAI8606229.1"/>
    <property type="molecule type" value="Genomic_DNA"/>
</dbReference>
<proteinExistence type="predicted"/>
<accession>A0AAV1A878</accession>
<reference evidence="3 4" key="1">
    <citation type="submission" date="2023-01" db="EMBL/GenBank/DDBJ databases">
        <authorList>
            <person name="Kreplak J."/>
        </authorList>
    </citation>
    <scope>NUCLEOTIDE SEQUENCE [LARGE SCALE GENOMIC DNA]</scope>
</reference>
<sequence length="277" mass="31831">MSNPFVCGAFNPIDDDELCTISSPRRYKRKDSKNNPYSTRGLDKFSALLSDLNDKRQKIYSQMNPHDISYVRFVHSSKDDFVPIIVKVKNKSQELKVVKARNLKNSSTDQSSSVVTMEKRNQPEKRISMKVKKIEMDKAMMYLAFVVIMILLMLTVFGRTVTTIFTCVLWYANPTKKDGSRSSMKKDFGRGLSEKKMGVTSDERMKRKDYSRWFSERKMEISEGSNEKKKDYVRRWSGKNMISGTNDGLVSPRSGGDSDEATSKNKKIHGKRSHKKS</sequence>
<feature type="region of interest" description="Disordered" evidence="1">
    <location>
        <begin position="176"/>
        <end position="203"/>
    </location>
</feature>
<evidence type="ECO:0008006" key="5">
    <source>
        <dbReference type="Google" id="ProtNLM"/>
    </source>
</evidence>
<feature type="region of interest" description="Disordered" evidence="1">
    <location>
        <begin position="239"/>
        <end position="277"/>
    </location>
</feature>
<keyword evidence="2" id="KW-1133">Transmembrane helix</keyword>
<dbReference type="Proteomes" id="UP001157006">
    <property type="component" value="Chromosome 3"/>
</dbReference>
<feature type="transmembrane region" description="Helical" evidence="2">
    <location>
        <begin position="139"/>
        <end position="172"/>
    </location>
</feature>
<dbReference type="PANTHER" id="PTHR35275:SF11">
    <property type="entry name" value="PUTATIVE-RELATED"/>
    <property type="match status" value="1"/>
</dbReference>
<gene>
    <name evidence="3" type="ORF">VFH_III219960</name>
</gene>
<evidence type="ECO:0000256" key="2">
    <source>
        <dbReference type="SAM" id="Phobius"/>
    </source>
</evidence>
<organism evidence="3 4">
    <name type="scientific">Vicia faba</name>
    <name type="common">Broad bean</name>
    <name type="synonym">Faba vulgaris</name>
    <dbReference type="NCBI Taxonomy" id="3906"/>
    <lineage>
        <taxon>Eukaryota</taxon>
        <taxon>Viridiplantae</taxon>
        <taxon>Streptophyta</taxon>
        <taxon>Embryophyta</taxon>
        <taxon>Tracheophyta</taxon>
        <taxon>Spermatophyta</taxon>
        <taxon>Magnoliopsida</taxon>
        <taxon>eudicotyledons</taxon>
        <taxon>Gunneridae</taxon>
        <taxon>Pentapetalae</taxon>
        <taxon>rosids</taxon>
        <taxon>fabids</taxon>
        <taxon>Fabales</taxon>
        <taxon>Fabaceae</taxon>
        <taxon>Papilionoideae</taxon>
        <taxon>50 kb inversion clade</taxon>
        <taxon>NPAAA clade</taxon>
        <taxon>Hologalegina</taxon>
        <taxon>IRL clade</taxon>
        <taxon>Fabeae</taxon>
        <taxon>Vicia</taxon>
    </lineage>
</organism>
<dbReference type="PANTHER" id="PTHR35275">
    <property type="entry name" value="ZCF37"/>
    <property type="match status" value="1"/>
</dbReference>
<feature type="compositionally biased region" description="Basic residues" evidence="1">
    <location>
        <begin position="264"/>
        <end position="277"/>
    </location>
</feature>
<evidence type="ECO:0000256" key="1">
    <source>
        <dbReference type="SAM" id="MobiDB-lite"/>
    </source>
</evidence>
<keyword evidence="2" id="KW-0472">Membrane</keyword>
<keyword evidence="4" id="KW-1185">Reference proteome</keyword>
<keyword evidence="2" id="KW-0812">Transmembrane</keyword>
<name>A0AAV1A878_VICFA</name>
<protein>
    <recommendedName>
        <fullName evidence="5">ZCF37</fullName>
    </recommendedName>
</protein>
<evidence type="ECO:0000313" key="4">
    <source>
        <dbReference type="Proteomes" id="UP001157006"/>
    </source>
</evidence>
<dbReference type="AlphaFoldDB" id="A0AAV1A878"/>